<dbReference type="EMBL" id="JASWJB010000187">
    <property type="protein sequence ID" value="KAK2593971.1"/>
    <property type="molecule type" value="Genomic_DNA"/>
</dbReference>
<protein>
    <submittedName>
        <fullName evidence="2">Uncharacterized protein</fullName>
    </submittedName>
</protein>
<sequence length="287" mass="32914">MPPPLDPNYTSPQRRVEMVSPEEIGRILQRVQGMRTPRDEYTSSSGPYYAPELYIQEEGGPKKPQDAYTEPGVPTWGSSATPHSAAFDAFHQSSAYSMSTTPPSNHGIEPMHHQRPMIPQFGLGSLPCEFKNLSGCDMVFQFLEVNQWIEHMINEHLVACFPTYSICWFCDAATFDGSSRGAAGRSQLYRQRMHHIATHFYAGEIAAEIRPDFFFLDHLHENNLIDEETFQRAKQQGELPDMYMPHAWYEAAPRPHEGRPQRYAESRRRSSHKSSSAQHHGRHHHRH</sequence>
<name>A0AAJ0CJ35_9HYPO</name>
<evidence type="ECO:0000256" key="1">
    <source>
        <dbReference type="SAM" id="MobiDB-lite"/>
    </source>
</evidence>
<evidence type="ECO:0000313" key="3">
    <source>
        <dbReference type="Proteomes" id="UP001251528"/>
    </source>
</evidence>
<organism evidence="2 3">
    <name type="scientific">Conoideocrella luteorostrata</name>
    <dbReference type="NCBI Taxonomy" id="1105319"/>
    <lineage>
        <taxon>Eukaryota</taxon>
        <taxon>Fungi</taxon>
        <taxon>Dikarya</taxon>
        <taxon>Ascomycota</taxon>
        <taxon>Pezizomycotina</taxon>
        <taxon>Sordariomycetes</taxon>
        <taxon>Hypocreomycetidae</taxon>
        <taxon>Hypocreales</taxon>
        <taxon>Clavicipitaceae</taxon>
        <taxon>Conoideocrella</taxon>
    </lineage>
</organism>
<comment type="caution">
    <text evidence="2">The sequence shown here is derived from an EMBL/GenBank/DDBJ whole genome shotgun (WGS) entry which is preliminary data.</text>
</comment>
<reference evidence="2" key="1">
    <citation type="submission" date="2023-06" db="EMBL/GenBank/DDBJ databases">
        <title>Conoideocrella luteorostrata (Hypocreales: Clavicipitaceae), a potential biocontrol fungus for elongate hemlock scale in United States Christmas tree production areas.</title>
        <authorList>
            <person name="Barrett H."/>
            <person name="Lovett B."/>
            <person name="Macias A.M."/>
            <person name="Stajich J.E."/>
            <person name="Kasson M.T."/>
        </authorList>
    </citation>
    <scope>NUCLEOTIDE SEQUENCE</scope>
    <source>
        <strain evidence="2">ARSEF 14590</strain>
    </source>
</reference>
<gene>
    <name evidence="2" type="ORF">QQS21_008330</name>
</gene>
<feature type="region of interest" description="Disordered" evidence="1">
    <location>
        <begin position="1"/>
        <end position="69"/>
    </location>
</feature>
<feature type="compositionally biased region" description="Basic and acidic residues" evidence="1">
    <location>
        <begin position="253"/>
        <end position="268"/>
    </location>
</feature>
<dbReference type="Proteomes" id="UP001251528">
    <property type="component" value="Unassembled WGS sequence"/>
</dbReference>
<keyword evidence="3" id="KW-1185">Reference proteome</keyword>
<accession>A0AAJ0CJ35</accession>
<feature type="region of interest" description="Disordered" evidence="1">
    <location>
        <begin position="251"/>
        <end position="287"/>
    </location>
</feature>
<proteinExistence type="predicted"/>
<evidence type="ECO:0000313" key="2">
    <source>
        <dbReference type="EMBL" id="KAK2593971.1"/>
    </source>
</evidence>
<dbReference type="AlphaFoldDB" id="A0AAJ0CJ35"/>